<reference evidence="2 3" key="1">
    <citation type="submission" date="2015-04" db="EMBL/GenBank/DDBJ databases">
        <title>Evaluation of non-dairy Lactococcus lactis with potential dairy applications reveals extensive phenotype-genotype disparity.</title>
        <authorList>
            <person name="Cavanagh D."/>
            <person name="Casey A."/>
            <person name="Altermann E."/>
            <person name="Cotter P."/>
            <person name="Fitzgerald G.F."/>
            <person name="McAuliffe O."/>
        </authorList>
    </citation>
    <scope>NUCLEOTIDE SEQUENCE [LARGE SCALE GENOMIC DNA]</scope>
    <source>
        <strain evidence="2 3">DPC6856</strain>
    </source>
</reference>
<dbReference type="EMBL" id="LAVW01000151">
    <property type="protein sequence ID" value="KKW70322.1"/>
    <property type="molecule type" value="Genomic_DNA"/>
</dbReference>
<accession>A0ABR5EE15</accession>
<protein>
    <submittedName>
        <fullName evidence="2">Uncharacterized protein</fullName>
    </submittedName>
</protein>
<keyword evidence="3" id="KW-1185">Reference proteome</keyword>
<sequence length="346" mass="40804">MVLLKNLFKSISSNSNNKGNDDIIYAFGIPLYSNYKYKPWINPDRTKEELQKLYDSSLDFPGILVQKEAITFYDTLGIFRGDIIALNWIKKNNDKNKKIPQYFEKRYGINFFQSIDRLQRNGYLISSINTALSENVQINALLTSKGQKLLIQNSEVLFSNNSYHNGLTDSELLKQAKLQDSKSFCSNDKAFYDSLLKREVINQDEYKQAFDDRTEADKAIEELRNKRKKKNDILQGKSIVDNLSNVQFQNYMNERLMADRIAIDNKDYHKSNEILWNIYKRIKYTNFDRLEKNYRKLKEYDKEIDVIKIHIKSIESQEWETDFDGKKVDRLNERLAKLISSKNNNK</sequence>
<evidence type="ECO:0000313" key="2">
    <source>
        <dbReference type="EMBL" id="KKW70322.1"/>
    </source>
</evidence>
<evidence type="ECO:0000313" key="3">
    <source>
        <dbReference type="Proteomes" id="UP000034513"/>
    </source>
</evidence>
<dbReference type="Proteomes" id="UP000034513">
    <property type="component" value="Unassembled WGS sequence"/>
</dbReference>
<comment type="caution">
    <text evidence="2">The sequence shown here is derived from an EMBL/GenBank/DDBJ whole genome shotgun (WGS) entry which is preliminary data.</text>
</comment>
<gene>
    <name evidence="2" type="ORF">VN93_2220</name>
</gene>
<evidence type="ECO:0000256" key="1">
    <source>
        <dbReference type="SAM" id="Coils"/>
    </source>
</evidence>
<feature type="coiled-coil region" evidence="1">
    <location>
        <begin position="206"/>
        <end position="233"/>
    </location>
</feature>
<dbReference type="RefSeq" id="WP_046781510.1">
    <property type="nucleotide sequence ID" value="NZ_LAVW01000151.1"/>
</dbReference>
<name>A0ABR5EE15_LACLC</name>
<keyword evidence="1" id="KW-0175">Coiled coil</keyword>
<proteinExistence type="predicted"/>
<organism evidence="2 3">
    <name type="scientific">Lactococcus lactis subsp. cremoris</name>
    <name type="common">Streptococcus cremoris</name>
    <dbReference type="NCBI Taxonomy" id="1359"/>
    <lineage>
        <taxon>Bacteria</taxon>
        <taxon>Bacillati</taxon>
        <taxon>Bacillota</taxon>
        <taxon>Bacilli</taxon>
        <taxon>Lactobacillales</taxon>
        <taxon>Streptococcaceae</taxon>
        <taxon>Lactococcus</taxon>
    </lineage>
</organism>